<dbReference type="Proteomes" id="UP000092544">
    <property type="component" value="Unassembled WGS sequence"/>
</dbReference>
<name>A0A1A8TF75_9GAMM</name>
<dbReference type="PANTHER" id="PTHR38009:SF1">
    <property type="entry name" value="CONSERVED HYPOTHETICAL PHAGE TAIL PROTEIN"/>
    <property type="match status" value="1"/>
</dbReference>
<dbReference type="NCBIfam" id="TIGR02241">
    <property type="entry name" value="conserved hypothetical phage tail region protein"/>
    <property type="match status" value="1"/>
</dbReference>
<dbReference type="STRING" id="1792290.MSP8886_02299"/>
<evidence type="ECO:0000313" key="2">
    <source>
        <dbReference type="Proteomes" id="UP000092544"/>
    </source>
</evidence>
<protein>
    <submittedName>
        <fullName evidence="1">T4-like virus tail tube protein gp19</fullName>
    </submittedName>
</protein>
<dbReference type="OrthoDB" id="9790161at2"/>
<accession>A0A1A8TF75</accession>
<sequence length="147" mass="16939">MSEQWPLPAFHFSVVIDNNTKDAAFQEVSGIESQVETEEYREGGNNLVYYLPKTIKHSNLSLKRGIADSRSTLVKWCQNTMESQLAKPIQPKTISVRLLDEKGSPCRVWVFYNAYPTKWRVDGFQSTKNEVAIEEIEVCYSQMERTL</sequence>
<dbReference type="InterPro" id="IPR011747">
    <property type="entry name" value="CHP02241"/>
</dbReference>
<gene>
    <name evidence="1" type="ORF">MSP8886_02299</name>
</gene>
<reference evidence="1 2" key="1">
    <citation type="submission" date="2016-06" db="EMBL/GenBank/DDBJ databases">
        <authorList>
            <person name="Kjaerup R.B."/>
            <person name="Dalgaard T.S."/>
            <person name="Juul-Madsen H.R."/>
        </authorList>
    </citation>
    <scope>NUCLEOTIDE SEQUENCE [LARGE SCALE GENOMIC DNA]</scope>
    <source>
        <strain evidence="1 2">CECT 8886</strain>
    </source>
</reference>
<keyword evidence="2" id="KW-1185">Reference proteome</keyword>
<proteinExistence type="predicted"/>
<dbReference type="AlphaFoldDB" id="A0A1A8TF75"/>
<dbReference type="Pfam" id="PF06841">
    <property type="entry name" value="Phage_T4_gp19"/>
    <property type="match status" value="1"/>
</dbReference>
<dbReference type="InterPro" id="IPR010667">
    <property type="entry name" value="Phage_T4_Gp19"/>
</dbReference>
<organism evidence="1 2">
    <name type="scientific">Marinomonas spartinae</name>
    <dbReference type="NCBI Taxonomy" id="1792290"/>
    <lineage>
        <taxon>Bacteria</taxon>
        <taxon>Pseudomonadati</taxon>
        <taxon>Pseudomonadota</taxon>
        <taxon>Gammaproteobacteria</taxon>
        <taxon>Oceanospirillales</taxon>
        <taxon>Oceanospirillaceae</taxon>
        <taxon>Marinomonas</taxon>
    </lineage>
</organism>
<dbReference type="EMBL" id="FLOB01000004">
    <property type="protein sequence ID" value="SBS31976.1"/>
    <property type="molecule type" value="Genomic_DNA"/>
</dbReference>
<dbReference type="GO" id="GO:0005198">
    <property type="term" value="F:structural molecule activity"/>
    <property type="evidence" value="ECO:0007669"/>
    <property type="project" value="InterPro"/>
</dbReference>
<evidence type="ECO:0000313" key="1">
    <source>
        <dbReference type="EMBL" id="SBS31976.1"/>
    </source>
</evidence>
<dbReference type="PANTHER" id="PTHR38009">
    <property type="entry name" value="CONSERVED HYPOTHETICAL PHAGE TAIL PROTEIN"/>
    <property type="match status" value="1"/>
</dbReference>
<dbReference type="RefSeq" id="WP_067016488.1">
    <property type="nucleotide sequence ID" value="NZ_FLOB01000004.1"/>
</dbReference>